<comment type="catalytic activity">
    <reaction evidence="1">
        <text>ATP + protein L-histidine = ADP + protein N-phospho-L-histidine.</text>
        <dbReference type="EC" id="2.7.13.3"/>
    </reaction>
</comment>
<dbReference type="GO" id="GO:0000155">
    <property type="term" value="F:phosphorelay sensor kinase activity"/>
    <property type="evidence" value="ECO:0007669"/>
    <property type="project" value="InterPro"/>
</dbReference>
<evidence type="ECO:0000256" key="4">
    <source>
        <dbReference type="ARBA" id="ARBA00022475"/>
    </source>
</evidence>
<dbReference type="InterPro" id="IPR036097">
    <property type="entry name" value="HisK_dim/P_sf"/>
</dbReference>
<dbReference type="AlphaFoldDB" id="A0A7I9XF63"/>
<evidence type="ECO:0000256" key="2">
    <source>
        <dbReference type="ARBA" id="ARBA00004651"/>
    </source>
</evidence>
<dbReference type="CDD" id="cd06225">
    <property type="entry name" value="HAMP"/>
    <property type="match status" value="1"/>
</dbReference>
<dbReference type="FunFam" id="3.30.565.10:FF:000013">
    <property type="entry name" value="Two-component sensor histidine kinase"/>
    <property type="match status" value="1"/>
</dbReference>
<dbReference type="Pfam" id="PF00672">
    <property type="entry name" value="HAMP"/>
    <property type="match status" value="1"/>
</dbReference>
<dbReference type="Proteomes" id="UP000465263">
    <property type="component" value="Unassembled WGS sequence"/>
</dbReference>
<dbReference type="EC" id="2.7.13.3" evidence="3"/>
<dbReference type="SUPFAM" id="SSF158472">
    <property type="entry name" value="HAMP domain-like"/>
    <property type="match status" value="1"/>
</dbReference>
<dbReference type="GO" id="GO:0005886">
    <property type="term" value="C:plasma membrane"/>
    <property type="evidence" value="ECO:0007669"/>
    <property type="project" value="UniProtKB-SubCell"/>
</dbReference>
<gene>
    <name evidence="19" type="primary">mtrB</name>
    <name evidence="19" type="ORF">MSEN_03330</name>
</gene>
<evidence type="ECO:0000256" key="6">
    <source>
        <dbReference type="ARBA" id="ARBA00022679"/>
    </source>
</evidence>
<dbReference type="OrthoDB" id="9786919at2"/>
<keyword evidence="4" id="KW-1003">Cell membrane</keyword>
<evidence type="ECO:0000256" key="9">
    <source>
        <dbReference type="ARBA" id="ARBA00022777"/>
    </source>
</evidence>
<evidence type="ECO:0000256" key="16">
    <source>
        <dbReference type="SAM" id="Phobius"/>
    </source>
</evidence>
<keyword evidence="8" id="KW-0547">Nucleotide-binding</keyword>
<keyword evidence="5" id="KW-0597">Phosphoprotein</keyword>
<dbReference type="PRINTS" id="PR00344">
    <property type="entry name" value="BCTRLSENSOR"/>
</dbReference>
<dbReference type="InterPro" id="IPR003660">
    <property type="entry name" value="HAMP_dom"/>
</dbReference>
<dbReference type="Gene3D" id="3.30.565.10">
    <property type="entry name" value="Histidine kinase-like ATPase, C-terminal domain"/>
    <property type="match status" value="1"/>
</dbReference>
<dbReference type="InterPro" id="IPR003594">
    <property type="entry name" value="HATPase_dom"/>
</dbReference>
<dbReference type="SMART" id="SM00387">
    <property type="entry name" value="HATPase_c"/>
    <property type="match status" value="1"/>
</dbReference>
<dbReference type="Gene3D" id="6.10.340.10">
    <property type="match status" value="1"/>
</dbReference>
<evidence type="ECO:0000259" key="17">
    <source>
        <dbReference type="PROSITE" id="PS50109"/>
    </source>
</evidence>
<dbReference type="InterPro" id="IPR004358">
    <property type="entry name" value="Sig_transdc_His_kin-like_C"/>
</dbReference>
<dbReference type="Pfam" id="PF00512">
    <property type="entry name" value="HisKA"/>
    <property type="match status" value="1"/>
</dbReference>
<organism evidence="19 20">
    <name type="scientific">Mycolicibacter senuensis</name>
    <dbReference type="NCBI Taxonomy" id="386913"/>
    <lineage>
        <taxon>Bacteria</taxon>
        <taxon>Bacillati</taxon>
        <taxon>Actinomycetota</taxon>
        <taxon>Actinomycetes</taxon>
        <taxon>Mycobacteriales</taxon>
        <taxon>Mycobacteriaceae</taxon>
        <taxon>Mycolicibacter</taxon>
    </lineage>
</organism>
<dbReference type="PROSITE" id="PS50109">
    <property type="entry name" value="HIS_KIN"/>
    <property type="match status" value="1"/>
</dbReference>
<name>A0A7I9XF63_9MYCO</name>
<dbReference type="NCBIfam" id="NF040691">
    <property type="entry name" value="MtrAB_MtrB"/>
    <property type="match status" value="1"/>
</dbReference>
<keyword evidence="6" id="KW-0808">Transferase</keyword>
<dbReference type="InterPro" id="IPR003661">
    <property type="entry name" value="HisK_dim/P_dom"/>
</dbReference>
<dbReference type="CDD" id="cd00075">
    <property type="entry name" value="HATPase"/>
    <property type="match status" value="1"/>
</dbReference>
<feature type="domain" description="HAMP" evidence="18">
    <location>
        <begin position="231"/>
        <end position="283"/>
    </location>
</feature>
<feature type="domain" description="Histidine kinase" evidence="17">
    <location>
        <begin position="298"/>
        <end position="515"/>
    </location>
</feature>
<dbReference type="SUPFAM" id="SSF47384">
    <property type="entry name" value="Homodimeric domain of signal transducing histidine kinase"/>
    <property type="match status" value="1"/>
</dbReference>
<evidence type="ECO:0000256" key="5">
    <source>
        <dbReference type="ARBA" id="ARBA00022553"/>
    </source>
</evidence>
<accession>A0A7I9XF63</accession>
<dbReference type="CDD" id="cd00082">
    <property type="entry name" value="HisKA"/>
    <property type="match status" value="1"/>
</dbReference>
<evidence type="ECO:0000256" key="1">
    <source>
        <dbReference type="ARBA" id="ARBA00000085"/>
    </source>
</evidence>
<feature type="transmembrane region" description="Helical" evidence="16">
    <location>
        <begin position="34"/>
        <end position="57"/>
    </location>
</feature>
<comment type="subcellular location">
    <subcellularLocation>
        <location evidence="2">Cell membrane</location>
        <topology evidence="2">Multi-pass membrane protein</topology>
    </subcellularLocation>
</comment>
<evidence type="ECO:0000256" key="3">
    <source>
        <dbReference type="ARBA" id="ARBA00012438"/>
    </source>
</evidence>
<evidence type="ECO:0000313" key="19">
    <source>
        <dbReference type="EMBL" id="GFG68613.1"/>
    </source>
</evidence>
<evidence type="ECO:0000256" key="8">
    <source>
        <dbReference type="ARBA" id="ARBA00022741"/>
    </source>
</evidence>
<evidence type="ECO:0000259" key="18">
    <source>
        <dbReference type="PROSITE" id="PS50885"/>
    </source>
</evidence>
<dbReference type="SMART" id="SM00304">
    <property type="entry name" value="HAMP"/>
    <property type="match status" value="1"/>
</dbReference>
<evidence type="ECO:0000256" key="15">
    <source>
        <dbReference type="SAM" id="MobiDB-lite"/>
    </source>
</evidence>
<keyword evidence="7 16" id="KW-0812">Transmembrane</keyword>
<dbReference type="SMART" id="SM00388">
    <property type="entry name" value="HisKA"/>
    <property type="match status" value="1"/>
</dbReference>
<dbReference type="Pfam" id="PF02518">
    <property type="entry name" value="HATPase_c"/>
    <property type="match status" value="1"/>
</dbReference>
<protein>
    <recommendedName>
        <fullName evidence="14">Sensor histidine kinase MtrB</fullName>
        <ecNumber evidence="3">2.7.13.3</ecNumber>
    </recommendedName>
</protein>
<dbReference type="InterPro" id="IPR005467">
    <property type="entry name" value="His_kinase_dom"/>
</dbReference>
<reference evidence="19 20" key="1">
    <citation type="journal article" date="2019" name="Emerg. Microbes Infect.">
        <title>Comprehensive subspecies identification of 175 nontuberculous mycobacteria species based on 7547 genomic profiles.</title>
        <authorList>
            <person name="Matsumoto Y."/>
            <person name="Kinjo T."/>
            <person name="Motooka D."/>
            <person name="Nabeya D."/>
            <person name="Jung N."/>
            <person name="Uechi K."/>
            <person name="Horii T."/>
            <person name="Iida T."/>
            <person name="Fujita J."/>
            <person name="Nakamura S."/>
        </authorList>
    </citation>
    <scope>NUCLEOTIDE SEQUENCE [LARGE SCALE GENOMIC DNA]</scope>
    <source>
        <strain evidence="19 20">JCM 16017</strain>
    </source>
</reference>
<dbReference type="SUPFAM" id="SSF55874">
    <property type="entry name" value="ATPase domain of HSP90 chaperone/DNA topoisomerase II/histidine kinase"/>
    <property type="match status" value="1"/>
</dbReference>
<evidence type="ECO:0000256" key="11">
    <source>
        <dbReference type="ARBA" id="ARBA00022989"/>
    </source>
</evidence>
<evidence type="ECO:0000313" key="20">
    <source>
        <dbReference type="Proteomes" id="UP000465263"/>
    </source>
</evidence>
<dbReference type="RefSeq" id="WP_085085032.1">
    <property type="nucleotide sequence ID" value="NZ_BLKV01000001.1"/>
</dbReference>
<sequence>MIFSSRRRPRRSGPLLLGVNTLRRAVQIAWRRSLQLRVVVLTMGLSAAVILALGFVLTSQITDRVLDVKVRAATEQIERARVAVGGIVGGEEARSLTSSLQLARNTLMSKTDPAAGSGTAGVFDAVLVVLGEGPRAATTAGPVDQVPAGLREFVKAGQVSYQYATVHVEGFSGPALLIGTPAASRITNLELYLIYPLGSERNTISMVRGTIATGGLVLLVLLAGIALLVSRQVVLPVRSASRIAERFAEGHLSERMPVRGEDDMARLAVSFNDMAESLSRQITQLEEFGNLQRRFTSDVSHELRTPLTTVRMAADLIHDHSEDLEPSLRRSTELLVSELDRFESLLNDLLEISRHDAGVAELSPESVDLRSTVNSALDNVGHLAAEAGVELRVNVPGDPVIAEVDPRRVERILRNLIANAIDHAEHKPVVIRMGADEDTVAVTVRDHGVGLRPGEEKLVFSRFWRADPSRVRRSGGTGLGLAISVEDARLHQGRLEAWGEPGKGACFRLTLPLVRGHKVTTSPLPMKPVSAAERRERRQRAREHAERSG</sequence>
<keyword evidence="12" id="KW-0902">Two-component regulatory system</keyword>
<keyword evidence="10" id="KW-0067">ATP-binding</keyword>
<dbReference type="PROSITE" id="PS50885">
    <property type="entry name" value="HAMP"/>
    <property type="match status" value="1"/>
</dbReference>
<evidence type="ECO:0000256" key="7">
    <source>
        <dbReference type="ARBA" id="ARBA00022692"/>
    </source>
</evidence>
<feature type="region of interest" description="Disordered" evidence="15">
    <location>
        <begin position="519"/>
        <end position="549"/>
    </location>
</feature>
<keyword evidence="13 16" id="KW-0472">Membrane</keyword>
<keyword evidence="20" id="KW-1185">Reference proteome</keyword>
<dbReference type="FunFam" id="1.10.287.130:FF:000010">
    <property type="entry name" value="Two-component sensor histidine kinase"/>
    <property type="match status" value="1"/>
</dbReference>
<keyword evidence="11 16" id="KW-1133">Transmembrane helix</keyword>
<evidence type="ECO:0000256" key="10">
    <source>
        <dbReference type="ARBA" id="ARBA00022840"/>
    </source>
</evidence>
<dbReference type="GO" id="GO:0005524">
    <property type="term" value="F:ATP binding"/>
    <property type="evidence" value="ECO:0007669"/>
    <property type="project" value="UniProtKB-KW"/>
</dbReference>
<dbReference type="EMBL" id="BLKV01000001">
    <property type="protein sequence ID" value="GFG68613.1"/>
    <property type="molecule type" value="Genomic_DNA"/>
</dbReference>
<dbReference type="InterPro" id="IPR047669">
    <property type="entry name" value="MtrAB_MtrB"/>
</dbReference>
<evidence type="ECO:0000256" key="13">
    <source>
        <dbReference type="ARBA" id="ARBA00023136"/>
    </source>
</evidence>
<dbReference type="Gene3D" id="1.10.287.130">
    <property type="match status" value="1"/>
</dbReference>
<keyword evidence="9 19" id="KW-0418">Kinase</keyword>
<evidence type="ECO:0000256" key="14">
    <source>
        <dbReference type="ARBA" id="ARBA00035305"/>
    </source>
</evidence>
<evidence type="ECO:0000256" key="12">
    <source>
        <dbReference type="ARBA" id="ARBA00023012"/>
    </source>
</evidence>
<comment type="caution">
    <text evidence="19">The sequence shown here is derived from an EMBL/GenBank/DDBJ whole genome shotgun (WGS) entry which is preliminary data.</text>
</comment>
<dbReference type="InterPro" id="IPR036890">
    <property type="entry name" value="HATPase_C_sf"/>
</dbReference>
<dbReference type="PANTHER" id="PTHR43547">
    <property type="entry name" value="TWO-COMPONENT HISTIDINE KINASE"/>
    <property type="match status" value="1"/>
</dbReference>
<proteinExistence type="predicted"/>
<dbReference type="PANTHER" id="PTHR43547:SF2">
    <property type="entry name" value="HYBRID SIGNAL TRANSDUCTION HISTIDINE KINASE C"/>
    <property type="match status" value="1"/>
</dbReference>
<feature type="compositionally biased region" description="Basic and acidic residues" evidence="15">
    <location>
        <begin position="532"/>
        <end position="549"/>
    </location>
</feature>